<dbReference type="Proteomes" id="UP000694557">
    <property type="component" value="Unassembled WGS sequence"/>
</dbReference>
<dbReference type="InterPro" id="IPR036732">
    <property type="entry name" value="AFP_Neu5c_C_sf"/>
</dbReference>
<reference evidence="2" key="1">
    <citation type="submission" date="2025-08" db="UniProtKB">
        <authorList>
            <consortium name="Ensembl"/>
        </authorList>
    </citation>
    <scope>IDENTIFICATION</scope>
</reference>
<evidence type="ECO:0000313" key="2">
    <source>
        <dbReference type="Ensembl" id="ENSOKIP00005041202.1"/>
    </source>
</evidence>
<proteinExistence type="predicted"/>
<organism evidence="2 3">
    <name type="scientific">Oncorhynchus kisutch</name>
    <name type="common">Coho salmon</name>
    <name type="synonym">Salmo kisutch</name>
    <dbReference type="NCBI Taxonomy" id="8019"/>
    <lineage>
        <taxon>Eukaryota</taxon>
        <taxon>Metazoa</taxon>
        <taxon>Chordata</taxon>
        <taxon>Craniata</taxon>
        <taxon>Vertebrata</taxon>
        <taxon>Euteleostomi</taxon>
        <taxon>Actinopterygii</taxon>
        <taxon>Neopterygii</taxon>
        <taxon>Teleostei</taxon>
        <taxon>Protacanthopterygii</taxon>
        <taxon>Salmoniformes</taxon>
        <taxon>Salmonidae</taxon>
        <taxon>Salmoninae</taxon>
        <taxon>Oncorhynchus</taxon>
    </lineage>
</organism>
<accession>A0A8C7GBU5</accession>
<name>A0A8C7GBU5_ONCKI</name>
<sequence>MPLKISSLKGLCPGRMFGGSNPCFIIAEIGQNHQGDIEIAKKMTKMAKDCGTDCAKFQKSELEYKFNKRALERPYTSKHSWGKTYERHTVTTSVIWSSVMNSIESSRNMGVGIFFTASGMDEVAVDFLDELDEPFFKVASCDANSFSYLELTAKKVNFAPVGGPEFSQSLLAHYVCHKPPLHQVFSLYCIAYNSTYCRRKSPYYFLFQLRKSVVSKVVIPKGTVLSMDMLGVKVGEPGGISPASRNVWWMATTTRAESTRCAVENMTLYDKRFCKDPAKKGTLHLN</sequence>
<keyword evidence="3" id="KW-1185">Reference proteome</keyword>
<evidence type="ECO:0000259" key="1">
    <source>
        <dbReference type="Pfam" id="PF03102"/>
    </source>
</evidence>
<dbReference type="AlphaFoldDB" id="A0A8C7GBU5"/>
<protein>
    <submittedName>
        <fullName evidence="2">N-acetylneuraminic acid synthase a</fullName>
    </submittedName>
</protein>
<dbReference type="GO" id="GO:0016051">
    <property type="term" value="P:carbohydrate biosynthetic process"/>
    <property type="evidence" value="ECO:0007669"/>
    <property type="project" value="InterPro"/>
</dbReference>
<dbReference type="Gene3D" id="3.90.1210.10">
    <property type="entry name" value="Antifreeze-like/N-acetylneuraminic acid synthase C-terminal domain"/>
    <property type="match status" value="1"/>
</dbReference>
<dbReference type="InterPro" id="IPR013132">
    <property type="entry name" value="PseI/NeuA/B-like_N"/>
</dbReference>
<feature type="domain" description="PseI/NeuA/B-like" evidence="1">
    <location>
        <begin position="44"/>
        <end position="155"/>
    </location>
</feature>
<dbReference type="GeneTree" id="ENSGT00390000011081"/>
<dbReference type="Pfam" id="PF03102">
    <property type="entry name" value="NeuB"/>
    <property type="match status" value="1"/>
</dbReference>
<reference evidence="2" key="2">
    <citation type="submission" date="2025-09" db="UniProtKB">
        <authorList>
            <consortium name="Ensembl"/>
        </authorList>
    </citation>
    <scope>IDENTIFICATION</scope>
</reference>
<gene>
    <name evidence="2" type="primary">NANS</name>
</gene>
<dbReference type="Gene3D" id="3.20.20.70">
    <property type="entry name" value="Aldolase class I"/>
    <property type="match status" value="1"/>
</dbReference>
<dbReference type="SUPFAM" id="SSF51569">
    <property type="entry name" value="Aldolase"/>
    <property type="match status" value="1"/>
</dbReference>
<dbReference type="InterPro" id="IPR051690">
    <property type="entry name" value="PseI-like"/>
</dbReference>
<dbReference type="Ensembl" id="ENSOKIT00005043458.1">
    <property type="protein sequence ID" value="ENSOKIP00005041202.1"/>
    <property type="gene ID" value="ENSOKIG00005017417.1"/>
</dbReference>
<dbReference type="InterPro" id="IPR013785">
    <property type="entry name" value="Aldolase_TIM"/>
</dbReference>
<evidence type="ECO:0000313" key="3">
    <source>
        <dbReference type="Proteomes" id="UP000694557"/>
    </source>
</evidence>
<dbReference type="PANTHER" id="PTHR42966">
    <property type="entry name" value="N-ACETYLNEURAMINATE SYNTHASE"/>
    <property type="match status" value="1"/>
</dbReference>
<dbReference type="PANTHER" id="PTHR42966:SF1">
    <property type="entry name" value="SIALIC ACID SYNTHASE"/>
    <property type="match status" value="1"/>
</dbReference>
<dbReference type="GO" id="GO:0047444">
    <property type="term" value="F:N-acylneuraminate-9-phosphate synthase activity"/>
    <property type="evidence" value="ECO:0007669"/>
    <property type="project" value="TreeGrafter"/>
</dbReference>
<dbReference type="SUPFAM" id="SSF51269">
    <property type="entry name" value="AFP III-like domain"/>
    <property type="match status" value="1"/>
</dbReference>